<dbReference type="InterPro" id="IPR041694">
    <property type="entry name" value="ADH_N_2"/>
</dbReference>
<dbReference type="EMBL" id="JACIFP010000001">
    <property type="protein sequence ID" value="MBB4134238.1"/>
    <property type="molecule type" value="Genomic_DNA"/>
</dbReference>
<dbReference type="RefSeq" id="WP_183369437.1">
    <property type="nucleotide sequence ID" value="NZ_BAABHL010000129.1"/>
</dbReference>
<dbReference type="SUPFAM" id="SSF50129">
    <property type="entry name" value="GroES-like"/>
    <property type="match status" value="1"/>
</dbReference>
<organism evidence="3 4">
    <name type="scientific">Gordonia humi</name>
    <dbReference type="NCBI Taxonomy" id="686429"/>
    <lineage>
        <taxon>Bacteria</taxon>
        <taxon>Bacillati</taxon>
        <taxon>Actinomycetota</taxon>
        <taxon>Actinomycetes</taxon>
        <taxon>Mycobacteriales</taxon>
        <taxon>Gordoniaceae</taxon>
        <taxon>Gordonia</taxon>
    </lineage>
</organism>
<dbReference type="AlphaFoldDB" id="A0A840EV43"/>
<sequence length="344" mass="36878">MTVVRSREVHLVRRPEGTPVHDDIALVTVDVEAGAGQVLVRNTAMSVEPYMRGRMSVDKGSYVEPYELNAPMDGFVTGVVEWSDAPDVPVGSVVVHEYGWREYVALAPSDVDVVDTDGLKATDYLGVLGQTGLTAWVGMNVVGRFKEGDTVFVSSAAGGVGAVAGQLAKAKGCVVIGSCGSADKVKSVVDDFGFDAAFDYHDGTVRVLLREALEKVDRPGLDLYYDNVGAEHLEAAIREMNDNGAIALCGAISVYNATEVVPGPRNLLLMIWRRLRMEGFIVTDHEDKRPQFLEEMTDLVRRGVVTSPETYVGHGIEEAFDGFLALLDGGAVIGKALVSLGTDA</sequence>
<dbReference type="Pfam" id="PF16884">
    <property type="entry name" value="ADH_N_2"/>
    <property type="match status" value="1"/>
</dbReference>
<name>A0A840EV43_9ACTN</name>
<keyword evidence="1" id="KW-0560">Oxidoreductase</keyword>
<evidence type="ECO:0000256" key="1">
    <source>
        <dbReference type="ARBA" id="ARBA00023002"/>
    </source>
</evidence>
<reference evidence="3 4" key="1">
    <citation type="submission" date="2020-08" db="EMBL/GenBank/DDBJ databases">
        <title>Sequencing the genomes of 1000 actinobacteria strains.</title>
        <authorList>
            <person name="Klenk H.-P."/>
        </authorList>
    </citation>
    <scope>NUCLEOTIDE SEQUENCE [LARGE SCALE GENOMIC DNA]</scope>
    <source>
        <strain evidence="3 4">DSM 45298</strain>
    </source>
</reference>
<evidence type="ECO:0000313" key="3">
    <source>
        <dbReference type="EMBL" id="MBB4134238.1"/>
    </source>
</evidence>
<dbReference type="InterPro" id="IPR011032">
    <property type="entry name" value="GroES-like_sf"/>
</dbReference>
<feature type="domain" description="Enoyl reductase (ER)" evidence="2">
    <location>
        <begin position="17"/>
        <end position="338"/>
    </location>
</feature>
<dbReference type="Gene3D" id="3.40.50.720">
    <property type="entry name" value="NAD(P)-binding Rossmann-like Domain"/>
    <property type="match status" value="1"/>
</dbReference>
<evidence type="ECO:0000259" key="2">
    <source>
        <dbReference type="SMART" id="SM00829"/>
    </source>
</evidence>
<dbReference type="InterPro" id="IPR036291">
    <property type="entry name" value="NAD(P)-bd_dom_sf"/>
</dbReference>
<dbReference type="InterPro" id="IPR045010">
    <property type="entry name" value="MDR_fam"/>
</dbReference>
<dbReference type="SUPFAM" id="SSF51735">
    <property type="entry name" value="NAD(P)-binding Rossmann-fold domains"/>
    <property type="match status" value="1"/>
</dbReference>
<dbReference type="InterPro" id="IPR013149">
    <property type="entry name" value="ADH-like_C"/>
</dbReference>
<proteinExistence type="predicted"/>
<dbReference type="Gene3D" id="3.90.180.10">
    <property type="entry name" value="Medium-chain alcohol dehydrogenases, catalytic domain"/>
    <property type="match status" value="1"/>
</dbReference>
<dbReference type="PANTHER" id="PTHR43205">
    <property type="entry name" value="PROSTAGLANDIN REDUCTASE"/>
    <property type="match status" value="1"/>
</dbReference>
<comment type="caution">
    <text evidence="3">The sequence shown here is derived from an EMBL/GenBank/DDBJ whole genome shotgun (WGS) entry which is preliminary data.</text>
</comment>
<gene>
    <name evidence="3" type="ORF">BKA16_000790</name>
</gene>
<dbReference type="FunFam" id="3.40.50.720:FF:000121">
    <property type="entry name" value="Prostaglandin reductase 2"/>
    <property type="match status" value="1"/>
</dbReference>
<dbReference type="Proteomes" id="UP000551501">
    <property type="component" value="Unassembled WGS sequence"/>
</dbReference>
<dbReference type="CDD" id="cd05288">
    <property type="entry name" value="PGDH"/>
    <property type="match status" value="1"/>
</dbReference>
<dbReference type="SMART" id="SM00829">
    <property type="entry name" value="PKS_ER"/>
    <property type="match status" value="1"/>
</dbReference>
<protein>
    <recommendedName>
        <fullName evidence="2">Enoyl reductase (ER) domain-containing protein</fullName>
    </recommendedName>
</protein>
<dbReference type="GO" id="GO:0016628">
    <property type="term" value="F:oxidoreductase activity, acting on the CH-CH group of donors, NAD or NADP as acceptor"/>
    <property type="evidence" value="ECO:0007669"/>
    <property type="project" value="InterPro"/>
</dbReference>
<accession>A0A840EV43</accession>
<keyword evidence="4" id="KW-1185">Reference proteome</keyword>
<dbReference type="InterPro" id="IPR020843">
    <property type="entry name" value="ER"/>
</dbReference>
<dbReference type="Pfam" id="PF00107">
    <property type="entry name" value="ADH_zinc_N"/>
    <property type="match status" value="1"/>
</dbReference>
<evidence type="ECO:0000313" key="4">
    <source>
        <dbReference type="Proteomes" id="UP000551501"/>
    </source>
</evidence>
<dbReference type="PANTHER" id="PTHR43205:SF7">
    <property type="entry name" value="PROSTAGLANDIN REDUCTASE 1"/>
    <property type="match status" value="1"/>
</dbReference>